<proteinExistence type="predicted"/>
<dbReference type="EMBL" id="MU266639">
    <property type="protein sequence ID" value="KAH7919683.1"/>
    <property type="molecule type" value="Genomic_DNA"/>
</dbReference>
<sequence length="122" mass="13414">MVMQYHWGHGVGHLYSHGPGASDSDMYPSTKELHRGKQPYAPQCTGTRASTTGGPKTRQHWLRLGAITGDHDADDWDVPTDYLDDVDADAGATNIEDNMAFLAMEVMYPTGPGAEWLDTDDF</sequence>
<gene>
    <name evidence="1" type="ORF">BV22DRAFT_1050886</name>
</gene>
<evidence type="ECO:0000313" key="2">
    <source>
        <dbReference type="Proteomes" id="UP000790709"/>
    </source>
</evidence>
<organism evidence="1 2">
    <name type="scientific">Leucogyrophana mollusca</name>
    <dbReference type="NCBI Taxonomy" id="85980"/>
    <lineage>
        <taxon>Eukaryota</taxon>
        <taxon>Fungi</taxon>
        <taxon>Dikarya</taxon>
        <taxon>Basidiomycota</taxon>
        <taxon>Agaricomycotina</taxon>
        <taxon>Agaricomycetes</taxon>
        <taxon>Agaricomycetidae</taxon>
        <taxon>Boletales</taxon>
        <taxon>Boletales incertae sedis</taxon>
        <taxon>Leucogyrophana</taxon>
    </lineage>
</organism>
<keyword evidence="2" id="KW-1185">Reference proteome</keyword>
<accession>A0ACB8B3E5</accession>
<dbReference type="Proteomes" id="UP000790709">
    <property type="component" value="Unassembled WGS sequence"/>
</dbReference>
<evidence type="ECO:0000313" key="1">
    <source>
        <dbReference type="EMBL" id="KAH7919683.1"/>
    </source>
</evidence>
<protein>
    <submittedName>
        <fullName evidence="1">Uncharacterized protein</fullName>
    </submittedName>
</protein>
<reference evidence="1" key="1">
    <citation type="journal article" date="2021" name="New Phytol.">
        <title>Evolutionary innovations through gain and loss of genes in the ectomycorrhizal Boletales.</title>
        <authorList>
            <person name="Wu G."/>
            <person name="Miyauchi S."/>
            <person name="Morin E."/>
            <person name="Kuo A."/>
            <person name="Drula E."/>
            <person name="Varga T."/>
            <person name="Kohler A."/>
            <person name="Feng B."/>
            <person name="Cao Y."/>
            <person name="Lipzen A."/>
            <person name="Daum C."/>
            <person name="Hundley H."/>
            <person name="Pangilinan J."/>
            <person name="Johnson J."/>
            <person name="Barry K."/>
            <person name="LaButti K."/>
            <person name="Ng V."/>
            <person name="Ahrendt S."/>
            <person name="Min B."/>
            <person name="Choi I.G."/>
            <person name="Park H."/>
            <person name="Plett J.M."/>
            <person name="Magnuson J."/>
            <person name="Spatafora J.W."/>
            <person name="Nagy L.G."/>
            <person name="Henrissat B."/>
            <person name="Grigoriev I.V."/>
            <person name="Yang Z.L."/>
            <person name="Xu J."/>
            <person name="Martin F.M."/>
        </authorList>
    </citation>
    <scope>NUCLEOTIDE SEQUENCE</scope>
    <source>
        <strain evidence="1">KUC20120723A-06</strain>
    </source>
</reference>
<name>A0ACB8B3E5_9AGAM</name>
<comment type="caution">
    <text evidence="1">The sequence shown here is derived from an EMBL/GenBank/DDBJ whole genome shotgun (WGS) entry which is preliminary data.</text>
</comment>